<feature type="binding site" evidence="10">
    <location>
        <position position="270"/>
    </location>
    <ligand>
        <name>Mg(2+)</name>
        <dbReference type="ChEBI" id="CHEBI:18420"/>
        <label>2</label>
    </ligand>
</feature>
<comment type="cofactor">
    <cofactor evidence="10">
        <name>Mg(2+)</name>
        <dbReference type="ChEBI" id="CHEBI:18420"/>
    </cofactor>
    <text evidence="10">Binds 2 magnesium ions per subunit.</text>
</comment>
<evidence type="ECO:0000256" key="9">
    <source>
        <dbReference type="ARBA" id="ARBA00033659"/>
    </source>
</evidence>
<evidence type="ECO:0000256" key="7">
    <source>
        <dbReference type="ARBA" id="ARBA00023235"/>
    </source>
</evidence>
<evidence type="ECO:0000256" key="12">
    <source>
        <dbReference type="RuleBase" id="RU000610"/>
    </source>
</evidence>
<dbReference type="PRINTS" id="PR00688">
    <property type="entry name" value="XYLOSISMRASE"/>
</dbReference>
<keyword evidence="10" id="KW-0963">Cytoplasm</keyword>
<keyword evidence="5 10" id="KW-0859">Xylose metabolism</keyword>
<gene>
    <name evidence="10 13" type="primary">xylA</name>
    <name evidence="13" type="ORF">LKACC12383_02184</name>
</gene>
<feature type="binding site" evidence="10">
    <location>
        <position position="309"/>
    </location>
    <ligand>
        <name>Mg(2+)</name>
        <dbReference type="ChEBI" id="CHEBI:18420"/>
        <label>2</label>
    </ligand>
</feature>
<dbReference type="GO" id="GO:0042732">
    <property type="term" value="P:D-xylose metabolic process"/>
    <property type="evidence" value="ECO:0007669"/>
    <property type="project" value="UniProtKB-UniRule"/>
</dbReference>
<keyword evidence="7 10" id="KW-0413">Isomerase</keyword>
<dbReference type="InterPro" id="IPR013452">
    <property type="entry name" value="Xylose_isom_bac"/>
</dbReference>
<protein>
    <recommendedName>
        <fullName evidence="4 10">Xylose isomerase</fullName>
        <ecNumber evidence="3 10">5.3.1.5</ecNumber>
    </recommendedName>
</protein>
<dbReference type="InterPro" id="IPR036237">
    <property type="entry name" value="Xyl_isomerase-like_sf"/>
</dbReference>
<comment type="subcellular location">
    <subcellularLocation>
        <location evidence="10 12">Cytoplasm</location>
    </subcellularLocation>
</comment>
<feature type="binding site" evidence="10">
    <location>
        <position position="342"/>
    </location>
    <ligand>
        <name>Mg(2+)</name>
        <dbReference type="ChEBI" id="CHEBI:18420"/>
        <label>1</label>
    </ligand>
</feature>
<reference evidence="13 14" key="1">
    <citation type="submission" date="2017-03" db="EMBL/GenBank/DDBJ databases">
        <title>Genome sequence of Lactobacillus kimchii KACC 12383.</title>
        <authorList>
            <person name="Chun J."/>
        </authorList>
    </citation>
    <scope>NUCLEOTIDE SEQUENCE [LARGE SCALE GENOMIC DNA]</scope>
    <source>
        <strain evidence="13 14">KACC 12383</strain>
    </source>
</reference>
<evidence type="ECO:0000313" key="13">
    <source>
        <dbReference type="EMBL" id="OWF32159.1"/>
    </source>
</evidence>
<proteinExistence type="inferred from homology"/>
<name>A0A210P6P7_9LACO</name>
<feature type="binding site" evidence="10">
    <location>
        <position position="311"/>
    </location>
    <ligand>
        <name>Mg(2+)</name>
        <dbReference type="ChEBI" id="CHEBI:18420"/>
        <label>2</label>
    </ligand>
</feature>
<dbReference type="NCBIfam" id="NF003998">
    <property type="entry name" value="PRK05474.1"/>
    <property type="match status" value="1"/>
</dbReference>
<dbReference type="Proteomes" id="UP000196649">
    <property type="component" value="Unassembled WGS sequence"/>
</dbReference>
<dbReference type="GO" id="GO:0005737">
    <property type="term" value="C:cytoplasm"/>
    <property type="evidence" value="ECO:0007669"/>
    <property type="project" value="UniProtKB-SubCell"/>
</dbReference>
<evidence type="ECO:0000256" key="2">
    <source>
        <dbReference type="ARBA" id="ARBA00011881"/>
    </source>
</evidence>
<comment type="subunit">
    <text evidence="2 10 12">Homotetramer.</text>
</comment>
<dbReference type="PANTHER" id="PTHR48408:SF1">
    <property type="entry name" value="XYLOSE ISOMERASE"/>
    <property type="match status" value="1"/>
</dbReference>
<feature type="binding site" evidence="10">
    <location>
        <position position="234"/>
    </location>
    <ligand>
        <name>Mg(2+)</name>
        <dbReference type="ChEBI" id="CHEBI:18420"/>
        <label>1</label>
    </ligand>
</feature>
<evidence type="ECO:0000313" key="14">
    <source>
        <dbReference type="Proteomes" id="UP000196649"/>
    </source>
</evidence>
<dbReference type="GO" id="GO:0009045">
    <property type="term" value="F:xylose isomerase activity"/>
    <property type="evidence" value="ECO:0007669"/>
    <property type="project" value="UniProtKB-UniRule"/>
</dbReference>
<dbReference type="RefSeq" id="WP_054643233.1">
    <property type="nucleotide sequence ID" value="NZ_LNUB01000047.1"/>
</dbReference>
<evidence type="ECO:0000256" key="1">
    <source>
        <dbReference type="ARBA" id="ARBA00005765"/>
    </source>
</evidence>
<feature type="binding site" evidence="10">
    <location>
        <position position="273"/>
    </location>
    <ligand>
        <name>Mg(2+)</name>
        <dbReference type="ChEBI" id="CHEBI:18420"/>
        <label>2</label>
    </ligand>
</feature>
<dbReference type="AlphaFoldDB" id="A0A210P6P7"/>
<dbReference type="HAMAP" id="MF_00455">
    <property type="entry name" value="Xylose_isom_A"/>
    <property type="match status" value="1"/>
</dbReference>
<comment type="similarity">
    <text evidence="1 10 11">Belongs to the xylose isomerase family.</text>
</comment>
<dbReference type="GO" id="GO:0000287">
    <property type="term" value="F:magnesium ion binding"/>
    <property type="evidence" value="ECO:0007669"/>
    <property type="project" value="UniProtKB-UniRule"/>
</dbReference>
<dbReference type="PROSITE" id="PS51415">
    <property type="entry name" value="XYLOSE_ISOMERASE"/>
    <property type="match status" value="1"/>
</dbReference>
<dbReference type="SUPFAM" id="SSF51658">
    <property type="entry name" value="Xylose isomerase-like"/>
    <property type="match status" value="1"/>
</dbReference>
<dbReference type="PANTHER" id="PTHR48408">
    <property type="match status" value="1"/>
</dbReference>
<evidence type="ECO:0000256" key="11">
    <source>
        <dbReference type="RuleBase" id="RU000609"/>
    </source>
</evidence>
<dbReference type="EMBL" id="MXAL01000011">
    <property type="protein sequence ID" value="OWF32159.1"/>
    <property type="molecule type" value="Genomic_DNA"/>
</dbReference>
<accession>A0A210P6P7</accession>
<keyword evidence="8 10" id="KW-0119">Carbohydrate metabolism</keyword>
<feature type="binding site" evidence="10">
    <location>
        <position position="298"/>
    </location>
    <ligand>
        <name>Mg(2+)</name>
        <dbReference type="ChEBI" id="CHEBI:18420"/>
        <label>1</label>
    </ligand>
</feature>
<dbReference type="InterPro" id="IPR001998">
    <property type="entry name" value="Xylose_isomerase"/>
</dbReference>
<sequence length="449" mass="50781">MTSEYWKGVDQIKYIGHQDKKSGLGFQYYNPDEVIGGKKMRDWLRFAVAYWHSFDQRLVDPFGDGTAQRPYDHITDPMDLALAKVDAAFEFYNKLGVDYLCFHDRDLAPEGDTLRETNRNLDKVVDKIVSYQKQTGMKVLWNTSNMFTNPRFVEGAATSPDAEVFAYAAAQLKHSLEIGKRVGAENYVFWGGREGYESLWNTNMKLEQEHAAKFFHMAKDYANEIGFNAQMLLEPKPKEPSTHQYDFDAATTIAFMKEYGLDKDFKLNLEGNHANLAGHTYQHEIRVAREANLLGSLDANQGDKLIGWDIDEFPSNLYETTAAMYEVVENGGIGPHGGLNFDAKPRRSSFEANDLFYGHIVGMDSFAAGLRVAMKMKEDGFLENIVADRYKSYQTGIGAEIEQGTADFKSLEAHAIDKPQSELIAATSSDHLEEIKDTINHYIIETLSK</sequence>
<organism evidence="13 14">
    <name type="scientific">Companilactobacillus kimchii</name>
    <dbReference type="NCBI Taxonomy" id="2801452"/>
    <lineage>
        <taxon>Bacteria</taxon>
        <taxon>Bacillati</taxon>
        <taxon>Bacillota</taxon>
        <taxon>Bacilli</taxon>
        <taxon>Lactobacillales</taxon>
        <taxon>Lactobacillaceae</taxon>
        <taxon>Companilactobacillus</taxon>
    </lineage>
</organism>
<dbReference type="NCBIfam" id="TIGR02630">
    <property type="entry name" value="xylose_isom_A"/>
    <property type="match status" value="1"/>
</dbReference>
<comment type="catalytic activity">
    <reaction evidence="9 10 11">
        <text>alpha-D-xylose = alpha-D-xylulofuranose</text>
        <dbReference type="Rhea" id="RHEA:22816"/>
        <dbReference type="ChEBI" id="CHEBI:28518"/>
        <dbReference type="ChEBI" id="CHEBI:188998"/>
        <dbReference type="EC" id="5.3.1.5"/>
    </reaction>
</comment>
<comment type="caution">
    <text evidence="13">The sequence shown here is derived from an EMBL/GenBank/DDBJ whole genome shotgun (WGS) entry which is preliminary data.</text>
</comment>
<evidence type="ECO:0000256" key="10">
    <source>
        <dbReference type="HAMAP-Rule" id="MF_00455"/>
    </source>
</evidence>
<dbReference type="EC" id="5.3.1.5" evidence="3 10"/>
<keyword evidence="6 10" id="KW-0479">Metal-binding</keyword>
<evidence type="ECO:0000256" key="8">
    <source>
        <dbReference type="ARBA" id="ARBA00023277"/>
    </source>
</evidence>
<feature type="active site" evidence="10">
    <location>
        <position position="106"/>
    </location>
</feature>
<keyword evidence="10" id="KW-0460">Magnesium</keyword>
<evidence type="ECO:0000256" key="4">
    <source>
        <dbReference type="ARBA" id="ARBA00018232"/>
    </source>
</evidence>
<dbReference type="Gene3D" id="3.20.20.150">
    <property type="entry name" value="Divalent-metal-dependent TIM barrel enzymes"/>
    <property type="match status" value="1"/>
</dbReference>
<evidence type="ECO:0000256" key="6">
    <source>
        <dbReference type="ARBA" id="ARBA00022723"/>
    </source>
</evidence>
<feature type="active site" evidence="10">
    <location>
        <position position="103"/>
    </location>
</feature>
<evidence type="ECO:0000256" key="5">
    <source>
        <dbReference type="ARBA" id="ARBA00022629"/>
    </source>
</evidence>
<feature type="binding site" evidence="10">
    <location>
        <position position="270"/>
    </location>
    <ligand>
        <name>Mg(2+)</name>
        <dbReference type="ChEBI" id="CHEBI:18420"/>
        <label>1</label>
    </ligand>
</feature>
<evidence type="ECO:0000256" key="3">
    <source>
        <dbReference type="ARBA" id="ARBA00011958"/>
    </source>
</evidence>